<dbReference type="EMBL" id="AEMG01000029">
    <property type="protein sequence ID" value="EFW90119.1"/>
    <property type="molecule type" value="Genomic_DNA"/>
</dbReference>
<feature type="region of interest" description="Disordered" evidence="1">
    <location>
        <begin position="419"/>
        <end position="450"/>
    </location>
</feature>
<evidence type="ECO:0000313" key="6">
    <source>
        <dbReference type="Proteomes" id="UP000184203"/>
    </source>
</evidence>
<dbReference type="Proteomes" id="UP000184203">
    <property type="component" value="Unassembled WGS sequence"/>
</dbReference>
<reference evidence="3 5" key="1">
    <citation type="journal article" date="2014" name="ISME J.">
        <title>Trehalose/2-sulfotrehalose biosynthesis and glycine-betaine uptake are widely spread mechanisms for osmoadaptation in the Halobacteriales.</title>
        <authorList>
            <person name="Youssef N.H."/>
            <person name="Savage-Ashlock K.N."/>
            <person name="McCully A.L."/>
            <person name="Luedtke B."/>
            <person name="Shaw E.I."/>
            <person name="Hoff W.D."/>
            <person name="Elshahed M.S."/>
        </authorList>
    </citation>
    <scope>NUCLEOTIDE SEQUENCE [LARGE SCALE GENOMIC DNA]</scope>
    <source>
        <strain evidence="3 5">DX253</strain>
    </source>
</reference>
<gene>
    <name evidence="4" type="ORF">SAMN05444342_2883</name>
    <name evidence="3" type="ORF">ZOD2009_21037</name>
</gene>
<dbReference type="OrthoDB" id="3164at2157"/>
<dbReference type="PATRIC" id="fig|797209.4.peg.4123"/>
<evidence type="ECO:0000313" key="3">
    <source>
        <dbReference type="EMBL" id="EFW90119.1"/>
    </source>
</evidence>
<dbReference type="RefSeq" id="WP_007983247.1">
    <property type="nucleotide sequence ID" value="NZ_AEMG01000029.1"/>
</dbReference>
<evidence type="ECO:0000313" key="4">
    <source>
        <dbReference type="EMBL" id="SHL06102.1"/>
    </source>
</evidence>
<dbReference type="InterPro" id="IPR017850">
    <property type="entry name" value="Alkaline_phosphatase_core_sf"/>
</dbReference>
<name>E7QZJ8_HALPU</name>
<sequence length="450" mass="50833">MRSCIWITLESTRYDHTSFDSGRDTTPFLSKLSKSNDAVSFPDCHSHDIWTRSSTASILTGLSPSQHRTWHNNAALPETIRTIPEAFQDAGYKTVGVSPIAQFSPSTGLDKGFTKFHDISAGTITDTVPLRGLFRYLMKIRKESAGFTTDTGKHTTGPLNTEIVKKHIRKSESPLFIYTHLSDAHHPYYPPRDYRNFFNDDLPIPILDALELTMEVSENLHEYIATQQLTEDQLESLRVLYDLCIRFTDDLVEEIVTEARTHLDNPLVVVTADHGEQFGEEGLLAHMLIPNRAVTHIPMVVSGLDLPTTELVQPADVMAAITSELEIDHKVPAGKDPRDEHRKFAITEHSGERSCKKLDYISESSDIFDVSKFSRKDVVSIRTEKWRFQTDGNESVLRTSGENPAEDKEVATELASLINKWREENPQRNTSARADFSESQRKQLSDLGYL</sequence>
<reference evidence="4" key="3">
    <citation type="submission" date="2016-11" db="EMBL/GenBank/DDBJ databases">
        <authorList>
            <person name="Jaros S."/>
            <person name="Januszkiewicz K."/>
            <person name="Wedrychowicz H."/>
        </authorList>
    </citation>
    <scope>NUCLEOTIDE SEQUENCE [LARGE SCALE GENOMIC DNA]</scope>
    <source>
        <strain evidence="4">DX253</strain>
    </source>
</reference>
<feature type="domain" description="Sulfatase N-terminal" evidence="2">
    <location>
        <begin position="5"/>
        <end position="303"/>
    </location>
</feature>
<dbReference type="Proteomes" id="UP000003751">
    <property type="component" value="Unassembled WGS sequence"/>
</dbReference>
<dbReference type="PANTHER" id="PTHR43751:SF3">
    <property type="entry name" value="SULFATASE N-TERMINAL DOMAIN-CONTAINING PROTEIN"/>
    <property type="match status" value="1"/>
</dbReference>
<protein>
    <submittedName>
        <fullName evidence="3">Sulfatase</fullName>
    </submittedName>
</protein>
<dbReference type="AlphaFoldDB" id="E7QZJ8"/>
<dbReference type="InterPro" id="IPR052701">
    <property type="entry name" value="GAG_Ulvan_Degrading_Sulfatases"/>
</dbReference>
<dbReference type="Pfam" id="PF00884">
    <property type="entry name" value="Sulfatase"/>
    <property type="match status" value="1"/>
</dbReference>
<dbReference type="InterPro" id="IPR000917">
    <property type="entry name" value="Sulfatase_N"/>
</dbReference>
<dbReference type="EMBL" id="FRAN01000004">
    <property type="protein sequence ID" value="SHL06102.1"/>
    <property type="molecule type" value="Genomic_DNA"/>
</dbReference>
<proteinExistence type="predicted"/>
<feature type="compositionally biased region" description="Basic and acidic residues" evidence="1">
    <location>
        <begin position="435"/>
        <end position="444"/>
    </location>
</feature>
<dbReference type="eggNOG" id="arCOG02785">
    <property type="taxonomic scope" value="Archaea"/>
</dbReference>
<dbReference type="Gene3D" id="3.40.720.10">
    <property type="entry name" value="Alkaline Phosphatase, subunit A"/>
    <property type="match status" value="1"/>
</dbReference>
<dbReference type="STRING" id="797209.GCA_000376445_03248"/>
<dbReference type="PANTHER" id="PTHR43751">
    <property type="entry name" value="SULFATASE"/>
    <property type="match status" value="1"/>
</dbReference>
<evidence type="ECO:0000313" key="5">
    <source>
        <dbReference type="Proteomes" id="UP000003751"/>
    </source>
</evidence>
<dbReference type="SUPFAM" id="SSF53649">
    <property type="entry name" value="Alkaline phosphatase-like"/>
    <property type="match status" value="1"/>
</dbReference>
<evidence type="ECO:0000256" key="1">
    <source>
        <dbReference type="SAM" id="MobiDB-lite"/>
    </source>
</evidence>
<evidence type="ECO:0000259" key="2">
    <source>
        <dbReference type="Pfam" id="PF00884"/>
    </source>
</evidence>
<organism evidence="3 5">
    <name type="scientific">Haladaptatus paucihalophilus DX253</name>
    <dbReference type="NCBI Taxonomy" id="797209"/>
    <lineage>
        <taxon>Archaea</taxon>
        <taxon>Methanobacteriati</taxon>
        <taxon>Methanobacteriota</taxon>
        <taxon>Stenosarchaea group</taxon>
        <taxon>Halobacteria</taxon>
        <taxon>Halobacteriales</taxon>
        <taxon>Haladaptataceae</taxon>
        <taxon>Haladaptatus</taxon>
    </lineage>
</organism>
<reference evidence="6" key="2">
    <citation type="submission" date="2016-11" db="EMBL/GenBank/DDBJ databases">
        <authorList>
            <person name="Varghese N."/>
            <person name="Submissions S."/>
        </authorList>
    </citation>
    <scope>NUCLEOTIDE SEQUENCE [LARGE SCALE GENOMIC DNA]</scope>
    <source>
        <strain evidence="6">DX253</strain>
    </source>
</reference>
<accession>E7QZJ8</accession>
<keyword evidence="6" id="KW-1185">Reference proteome</keyword>